<name>C9MX40_9FUSO</name>
<dbReference type="PANTHER" id="PTHR30330">
    <property type="entry name" value="AGSS FAMILY TRANSPORTER, SODIUM-ALANINE"/>
    <property type="match status" value="1"/>
</dbReference>
<keyword evidence="4 8" id="KW-1003">Cell membrane</keyword>
<proteinExistence type="inferred from homology"/>
<comment type="caution">
    <text evidence="9">The sequence shown here is derived from an EMBL/GenBank/DDBJ whole genome shotgun (WGS) entry which is preliminary data.</text>
</comment>
<dbReference type="eggNOG" id="COG1115">
    <property type="taxonomic scope" value="Bacteria"/>
</dbReference>
<keyword evidence="6 8" id="KW-1133">Transmembrane helix</keyword>
<feature type="transmembrane region" description="Helical" evidence="8">
    <location>
        <begin position="215"/>
        <end position="235"/>
    </location>
</feature>
<dbReference type="HOGENOM" id="CLU_024867_1_0_0"/>
<dbReference type="Proteomes" id="UP000006233">
    <property type="component" value="Unassembled WGS sequence"/>
</dbReference>
<feature type="transmembrane region" description="Helical" evidence="8">
    <location>
        <begin position="96"/>
        <end position="117"/>
    </location>
</feature>
<sequence>MLEIIKNFNEFFWGVILIVLLVGTGVFYTFRLKFIQVREFKSGLKQLTSGFDLSGEKADNNGMSSFQALATAIAAQVGTGNLAGAATAIVSGGPGAIFWMWVSAFFGMATIYSEAVLSQIFKQKKDGEMTGGPAYYIETLFKGGKAAKFLAGFFAVSCVLSLGFMGNAVQANSVGDAFHNAFHVPTVITGIFLAILSGFIFFGGVKRIASVTEKIVPIMAVLYVVICLFIIVLNIGNAGLAFKAIFVNAFSTKAVLGGFLGMGIKKAIRFGVARGLFSNEAGMGSTPHAHAIAKVKNPEDQGHVAIVTVFIDTFVILTLSALVILIADGKADGTGISLTQHAFHAVLGHFGVIFVAVALFFFAFSTIIGWYFFGEANVKYLFGKKSA</sequence>
<dbReference type="AlphaFoldDB" id="C9MX40"/>
<comment type="similarity">
    <text evidence="2 8">Belongs to the alanine or glycine:cation symporter (AGCS) (TC 2.A.25) family.</text>
</comment>
<protein>
    <submittedName>
        <fullName evidence="9">Amino acid carrier protein</fullName>
    </submittedName>
</protein>
<dbReference type="PRINTS" id="PR00175">
    <property type="entry name" value="NAALASMPORT"/>
</dbReference>
<evidence type="ECO:0000256" key="5">
    <source>
        <dbReference type="ARBA" id="ARBA00022692"/>
    </source>
</evidence>
<keyword evidence="7 8" id="KW-0472">Membrane</keyword>
<evidence type="ECO:0000256" key="1">
    <source>
        <dbReference type="ARBA" id="ARBA00004651"/>
    </source>
</evidence>
<keyword evidence="8" id="KW-0769">Symport</keyword>
<evidence type="ECO:0000313" key="10">
    <source>
        <dbReference type="Proteomes" id="UP000006233"/>
    </source>
</evidence>
<evidence type="ECO:0000256" key="3">
    <source>
        <dbReference type="ARBA" id="ARBA00022448"/>
    </source>
</evidence>
<feature type="transmembrane region" description="Helical" evidence="8">
    <location>
        <begin position="68"/>
        <end position="90"/>
    </location>
</feature>
<keyword evidence="3 8" id="KW-0813">Transport</keyword>
<feature type="transmembrane region" description="Helical" evidence="8">
    <location>
        <begin position="241"/>
        <end position="264"/>
    </location>
</feature>
<feature type="transmembrane region" description="Helical" evidence="8">
    <location>
        <begin position="149"/>
        <end position="169"/>
    </location>
</feature>
<dbReference type="STRING" id="634994.GCWU000323_01111"/>
<accession>C9MX40</accession>
<organism evidence="9 10">
    <name type="scientific">Leptotrichia hofstadii F0254</name>
    <dbReference type="NCBI Taxonomy" id="634994"/>
    <lineage>
        <taxon>Bacteria</taxon>
        <taxon>Fusobacteriati</taxon>
        <taxon>Fusobacteriota</taxon>
        <taxon>Fusobacteriia</taxon>
        <taxon>Fusobacteriales</taxon>
        <taxon>Leptotrichiaceae</taxon>
        <taxon>Leptotrichia</taxon>
    </lineage>
</organism>
<feature type="transmembrane region" description="Helical" evidence="8">
    <location>
        <begin position="304"/>
        <end position="327"/>
    </location>
</feature>
<dbReference type="GO" id="GO:0005886">
    <property type="term" value="C:plasma membrane"/>
    <property type="evidence" value="ECO:0007669"/>
    <property type="project" value="UniProtKB-SubCell"/>
</dbReference>
<feature type="transmembrane region" description="Helical" evidence="8">
    <location>
        <begin position="181"/>
        <end position="203"/>
    </location>
</feature>
<evidence type="ECO:0000256" key="2">
    <source>
        <dbReference type="ARBA" id="ARBA00009261"/>
    </source>
</evidence>
<comment type="subcellular location">
    <subcellularLocation>
        <location evidence="1 8">Cell membrane</location>
        <topology evidence="1 8">Multi-pass membrane protein</topology>
    </subcellularLocation>
</comment>
<gene>
    <name evidence="9" type="primary">agcS</name>
    <name evidence="9" type="ORF">GCWU000323_01111</name>
</gene>
<dbReference type="Pfam" id="PF01235">
    <property type="entry name" value="Na_Ala_symp"/>
    <property type="match status" value="1"/>
</dbReference>
<dbReference type="EMBL" id="ACVB02000008">
    <property type="protein sequence ID" value="EEX75056.1"/>
    <property type="molecule type" value="Genomic_DNA"/>
</dbReference>
<dbReference type="PROSITE" id="PS00873">
    <property type="entry name" value="NA_ALANINE_SYMP"/>
    <property type="match status" value="1"/>
</dbReference>
<dbReference type="InterPro" id="IPR001463">
    <property type="entry name" value="Na/Ala_symport"/>
</dbReference>
<evidence type="ECO:0000256" key="7">
    <source>
        <dbReference type="ARBA" id="ARBA00023136"/>
    </source>
</evidence>
<evidence type="ECO:0000256" key="6">
    <source>
        <dbReference type="ARBA" id="ARBA00022989"/>
    </source>
</evidence>
<evidence type="ECO:0000256" key="8">
    <source>
        <dbReference type="RuleBase" id="RU363064"/>
    </source>
</evidence>
<evidence type="ECO:0000256" key="4">
    <source>
        <dbReference type="ARBA" id="ARBA00022475"/>
    </source>
</evidence>
<keyword evidence="5 8" id="KW-0812">Transmembrane</keyword>
<reference evidence="9 10" key="1">
    <citation type="submission" date="2009-09" db="EMBL/GenBank/DDBJ databases">
        <authorList>
            <person name="Weinstock G."/>
            <person name="Sodergren E."/>
            <person name="Clifton S."/>
            <person name="Fulton L."/>
            <person name="Fulton B."/>
            <person name="Courtney L."/>
            <person name="Fronick C."/>
            <person name="Harrison M."/>
            <person name="Strong C."/>
            <person name="Farmer C."/>
            <person name="Delahaunty K."/>
            <person name="Markovic C."/>
            <person name="Hall O."/>
            <person name="Minx P."/>
            <person name="Tomlinson C."/>
            <person name="Mitreva M."/>
            <person name="Nelson J."/>
            <person name="Hou S."/>
            <person name="Wollam A."/>
            <person name="Pepin K.H."/>
            <person name="Johnson M."/>
            <person name="Bhonagiri V."/>
            <person name="Nash W.E."/>
            <person name="Warren W."/>
            <person name="Chinwalla A."/>
            <person name="Mardis E.R."/>
            <person name="Wilson R.K."/>
        </authorList>
    </citation>
    <scope>NUCLEOTIDE SEQUENCE [LARGE SCALE GENOMIC DNA]</scope>
    <source>
        <strain evidence="9 10">F0254</strain>
    </source>
</reference>
<feature type="transmembrane region" description="Helical" evidence="8">
    <location>
        <begin position="347"/>
        <end position="373"/>
    </location>
</feature>
<dbReference type="Gene3D" id="1.20.1740.10">
    <property type="entry name" value="Amino acid/polyamine transporter I"/>
    <property type="match status" value="1"/>
</dbReference>
<evidence type="ECO:0000313" key="9">
    <source>
        <dbReference type="EMBL" id="EEX75056.1"/>
    </source>
</evidence>
<dbReference type="NCBIfam" id="TIGR00835">
    <property type="entry name" value="agcS"/>
    <property type="match status" value="1"/>
</dbReference>
<dbReference type="GO" id="GO:0005283">
    <property type="term" value="F:amino acid:sodium symporter activity"/>
    <property type="evidence" value="ECO:0007669"/>
    <property type="project" value="InterPro"/>
</dbReference>
<dbReference type="PANTHER" id="PTHR30330:SF14">
    <property type="entry name" value="SODIUM_AMINO ACID (ALANINE) SYMPORTER"/>
    <property type="match status" value="1"/>
</dbReference>
<feature type="transmembrane region" description="Helical" evidence="8">
    <location>
        <begin position="12"/>
        <end position="30"/>
    </location>
</feature>